<dbReference type="SUPFAM" id="SSF57756">
    <property type="entry name" value="Retrovirus zinc finger-like domains"/>
    <property type="match status" value="1"/>
</dbReference>
<evidence type="ECO:0000313" key="3">
    <source>
        <dbReference type="EMBL" id="KAK5638997.1"/>
    </source>
</evidence>
<dbReference type="Gene3D" id="4.10.60.10">
    <property type="entry name" value="Zinc finger, CCHC-type"/>
    <property type="match status" value="1"/>
</dbReference>
<proteinExistence type="predicted"/>
<name>A0AAN7V071_9COLE</name>
<dbReference type="GO" id="GO:0008270">
    <property type="term" value="F:zinc ion binding"/>
    <property type="evidence" value="ECO:0007669"/>
    <property type="project" value="InterPro"/>
</dbReference>
<evidence type="ECO:0000313" key="4">
    <source>
        <dbReference type="Proteomes" id="UP001329430"/>
    </source>
</evidence>
<feature type="domain" description="Retrotransposon gag" evidence="2">
    <location>
        <begin position="54"/>
        <end position="109"/>
    </location>
</feature>
<dbReference type="InterPro" id="IPR036875">
    <property type="entry name" value="Znf_CCHC_sf"/>
</dbReference>
<feature type="region of interest" description="Disordered" evidence="1">
    <location>
        <begin position="230"/>
        <end position="268"/>
    </location>
</feature>
<sequence length="285" mass="33158">MANQDNPIYPSLETLETHDEIKNDNSESEIIPISILFKFIHPFSGKAKIACTNRKFSSWLNLKDFLKTMYQDKKHYAQIINDLTSIQQFPRETVQQFTIRIESTLKRAISAVQQNTENQTDLSGQIIMLNQIALNRLVYYCIPEISTHLRNRDLKTLNEAISFALNEEQILNMYQSNPFQNKQCRDLNNSNPTFSNRNKFVNFTENNHTKQEFKLCRYCKKKGHLIEECRKRPPNGNTHHSSNPSSSNHFQQKSFPQNSKNAKKAFPAMVTQQECNAMNFQVTES</sequence>
<dbReference type="Pfam" id="PF03732">
    <property type="entry name" value="Retrotrans_gag"/>
    <property type="match status" value="1"/>
</dbReference>
<reference evidence="3 4" key="1">
    <citation type="journal article" date="2024" name="Insects">
        <title>An Improved Chromosome-Level Genome Assembly of the Firefly Pyrocoelia pectoralis.</title>
        <authorList>
            <person name="Fu X."/>
            <person name="Meyer-Rochow V.B."/>
            <person name="Ballantyne L."/>
            <person name="Zhu X."/>
        </authorList>
    </citation>
    <scope>NUCLEOTIDE SEQUENCE [LARGE SCALE GENOMIC DNA]</scope>
    <source>
        <strain evidence="3">XCY_ONT2</strain>
    </source>
</reference>
<feature type="compositionally biased region" description="Polar residues" evidence="1">
    <location>
        <begin position="250"/>
        <end position="260"/>
    </location>
</feature>
<evidence type="ECO:0000256" key="1">
    <source>
        <dbReference type="SAM" id="MobiDB-lite"/>
    </source>
</evidence>
<accession>A0AAN7V071</accession>
<organism evidence="3 4">
    <name type="scientific">Pyrocoelia pectoralis</name>
    <dbReference type="NCBI Taxonomy" id="417401"/>
    <lineage>
        <taxon>Eukaryota</taxon>
        <taxon>Metazoa</taxon>
        <taxon>Ecdysozoa</taxon>
        <taxon>Arthropoda</taxon>
        <taxon>Hexapoda</taxon>
        <taxon>Insecta</taxon>
        <taxon>Pterygota</taxon>
        <taxon>Neoptera</taxon>
        <taxon>Endopterygota</taxon>
        <taxon>Coleoptera</taxon>
        <taxon>Polyphaga</taxon>
        <taxon>Elateriformia</taxon>
        <taxon>Elateroidea</taxon>
        <taxon>Lampyridae</taxon>
        <taxon>Lampyrinae</taxon>
        <taxon>Pyrocoelia</taxon>
    </lineage>
</organism>
<comment type="caution">
    <text evidence="3">The sequence shown here is derived from an EMBL/GenBank/DDBJ whole genome shotgun (WGS) entry which is preliminary data.</text>
</comment>
<gene>
    <name evidence="3" type="ORF">RI129_013292</name>
</gene>
<dbReference type="EMBL" id="JAVRBK010000010">
    <property type="protein sequence ID" value="KAK5638997.1"/>
    <property type="molecule type" value="Genomic_DNA"/>
</dbReference>
<protein>
    <recommendedName>
        <fullName evidence="2">Retrotransposon gag domain-containing protein</fullName>
    </recommendedName>
</protein>
<feature type="compositionally biased region" description="Low complexity" evidence="1">
    <location>
        <begin position="234"/>
        <end position="249"/>
    </location>
</feature>
<evidence type="ECO:0000259" key="2">
    <source>
        <dbReference type="Pfam" id="PF03732"/>
    </source>
</evidence>
<dbReference type="AlphaFoldDB" id="A0AAN7V071"/>
<dbReference type="GO" id="GO:0003676">
    <property type="term" value="F:nucleic acid binding"/>
    <property type="evidence" value="ECO:0007669"/>
    <property type="project" value="InterPro"/>
</dbReference>
<keyword evidence="4" id="KW-1185">Reference proteome</keyword>
<dbReference type="InterPro" id="IPR005162">
    <property type="entry name" value="Retrotrans_gag_dom"/>
</dbReference>
<dbReference type="Proteomes" id="UP001329430">
    <property type="component" value="Chromosome 10"/>
</dbReference>